<dbReference type="OrthoDB" id="5913909at2"/>
<evidence type="ECO:0000313" key="2">
    <source>
        <dbReference type="EMBL" id="OBU66871.1"/>
    </source>
</evidence>
<proteinExistence type="predicted"/>
<comment type="caution">
    <text evidence="2">The sequence shown here is derived from an EMBL/GenBank/DDBJ whole genome shotgun (WGS) entry which is preliminary data.</text>
</comment>
<feature type="compositionally biased region" description="Low complexity" evidence="1">
    <location>
        <begin position="365"/>
        <end position="390"/>
    </location>
</feature>
<organism evidence="2 3">
    <name type="scientific">Stenotrophomonas maltophilia</name>
    <name type="common">Pseudomonas maltophilia</name>
    <name type="synonym">Xanthomonas maltophilia</name>
    <dbReference type="NCBI Taxonomy" id="40324"/>
    <lineage>
        <taxon>Bacteria</taxon>
        <taxon>Pseudomonadati</taxon>
        <taxon>Pseudomonadota</taxon>
        <taxon>Gammaproteobacteria</taxon>
        <taxon>Lysobacterales</taxon>
        <taxon>Lysobacteraceae</taxon>
        <taxon>Stenotrophomonas</taxon>
        <taxon>Stenotrophomonas maltophilia group</taxon>
    </lineage>
</organism>
<feature type="region of interest" description="Disordered" evidence="1">
    <location>
        <begin position="365"/>
        <end position="401"/>
    </location>
</feature>
<evidence type="ECO:0000313" key="3">
    <source>
        <dbReference type="Proteomes" id="UP000092256"/>
    </source>
</evidence>
<sequence length="401" mass="43170">MTVTTRDYANLANHVYEDRSVGRPTGEDANVSINGTIYRVVEHVENPRTGYQGTIYEKLDGGDLIVSHRGTEEIWKDAVIADGAMVLGRTNPQAEDAIALTRKALEEAQTIGAQPGKSAPEVSVTGHSLGGTLAQVSAHHFDLRGETFNAYGAASLDRGIGAGPNDRVRNHVLATDVVSAASPQYGEVITYAKEKEIDVLHQSGYFENRFADLLVPDVPVAAAARSFGAHKMSNFMPTDSDGTPHLSVLDDPQARTRAEEHSRMIADYRGDVMDIRRGVTFVAGGPAGWVRDGVDLFRDPVPAGEPAAREAREAAAAAGKAPDATTRQDPYVTQLLDAARAGDPDGVKVATQDLYASPMGRMWQQQVDQQVQHLNQRDAAQQQAPAQRQPTPEPMEMARGG</sequence>
<dbReference type="Proteomes" id="UP000092256">
    <property type="component" value="Unassembled WGS sequence"/>
</dbReference>
<dbReference type="SUPFAM" id="SSF53474">
    <property type="entry name" value="alpha/beta-Hydrolases"/>
    <property type="match status" value="1"/>
</dbReference>
<gene>
    <name evidence="2" type="ORF">A9K58_10460</name>
</gene>
<reference evidence="2 3" key="1">
    <citation type="submission" date="2016-05" db="EMBL/GenBank/DDBJ databases">
        <title>Draft Genome Sequences of Stenotrophomonas maltophilia Strains Sm32COP, Sm41DVV, Sm46PAILV, SmF3, SmF22, SmSOFb1 and SmCVFa1, Isolated from Different Manures, in France.</title>
        <authorList>
            <person name="Nazaret S."/>
            <person name="Bodilis J."/>
        </authorList>
    </citation>
    <scope>NUCLEOTIDE SEQUENCE [LARGE SCALE GENOMIC DNA]</scope>
    <source>
        <strain evidence="2 3">Sm46PAILV</strain>
    </source>
</reference>
<dbReference type="EMBL" id="LYVJ01000007">
    <property type="protein sequence ID" value="OBU66871.1"/>
    <property type="molecule type" value="Genomic_DNA"/>
</dbReference>
<dbReference type="RefSeq" id="WP_065199303.1">
    <property type="nucleotide sequence ID" value="NZ_LYVJ01000007.1"/>
</dbReference>
<dbReference type="Gene3D" id="3.40.50.1820">
    <property type="entry name" value="alpha/beta hydrolase"/>
    <property type="match status" value="1"/>
</dbReference>
<protein>
    <submittedName>
        <fullName evidence="2">Uncharacterized protein</fullName>
    </submittedName>
</protein>
<dbReference type="InterPro" id="IPR029058">
    <property type="entry name" value="AB_hydrolase_fold"/>
</dbReference>
<accession>A0A1A6XWB8</accession>
<dbReference type="AlphaFoldDB" id="A0A1A6XWB8"/>
<name>A0A1A6XWB8_STEMA</name>
<dbReference type="Pfam" id="PF26363">
    <property type="entry name" value="Phospholipase-like"/>
    <property type="match status" value="1"/>
</dbReference>
<evidence type="ECO:0000256" key="1">
    <source>
        <dbReference type="SAM" id="MobiDB-lite"/>
    </source>
</evidence>